<dbReference type="EMBL" id="BKCP01006737">
    <property type="protein sequence ID" value="GER43755.1"/>
    <property type="molecule type" value="Genomic_DNA"/>
</dbReference>
<evidence type="ECO:0000256" key="1">
    <source>
        <dbReference type="SAM" id="Phobius"/>
    </source>
</evidence>
<keyword evidence="1" id="KW-1133">Transmembrane helix</keyword>
<evidence type="ECO:0000313" key="3">
    <source>
        <dbReference type="Proteomes" id="UP000325081"/>
    </source>
</evidence>
<accession>A0A5A7QEQ0</accession>
<feature type="transmembrane region" description="Helical" evidence="1">
    <location>
        <begin position="7"/>
        <end position="27"/>
    </location>
</feature>
<dbReference type="AlphaFoldDB" id="A0A5A7QEQ0"/>
<sequence length="136" mass="16701">TIKNLNPCFRLFACFLYILSFTSNYTSHLLCRYQHPENTLSRPSRPFFNTSCNWLIHNVLILIGMQLVFMCLFKLVFMYLFELVLVYWFLLRFMYLFNLDFIFVFMHKFMFWLVFTFMSLFKFKILIKVSHEMRSA</sequence>
<gene>
    <name evidence="2" type="ORF">STAS_20621</name>
</gene>
<reference evidence="3" key="1">
    <citation type="journal article" date="2019" name="Curr. Biol.">
        <title>Genome Sequence of Striga asiatica Provides Insight into the Evolution of Plant Parasitism.</title>
        <authorList>
            <person name="Yoshida S."/>
            <person name="Kim S."/>
            <person name="Wafula E.K."/>
            <person name="Tanskanen J."/>
            <person name="Kim Y.M."/>
            <person name="Honaas L."/>
            <person name="Yang Z."/>
            <person name="Spallek T."/>
            <person name="Conn C.E."/>
            <person name="Ichihashi Y."/>
            <person name="Cheong K."/>
            <person name="Cui S."/>
            <person name="Der J.P."/>
            <person name="Gundlach H."/>
            <person name="Jiao Y."/>
            <person name="Hori C."/>
            <person name="Ishida J.K."/>
            <person name="Kasahara H."/>
            <person name="Kiba T."/>
            <person name="Kim M.S."/>
            <person name="Koo N."/>
            <person name="Laohavisit A."/>
            <person name="Lee Y.H."/>
            <person name="Lumba S."/>
            <person name="McCourt P."/>
            <person name="Mortimer J.C."/>
            <person name="Mutuku J.M."/>
            <person name="Nomura T."/>
            <person name="Sasaki-Sekimoto Y."/>
            <person name="Seto Y."/>
            <person name="Wang Y."/>
            <person name="Wakatake T."/>
            <person name="Sakakibara H."/>
            <person name="Demura T."/>
            <person name="Yamaguchi S."/>
            <person name="Yoneyama K."/>
            <person name="Manabe R.I."/>
            <person name="Nelson D.C."/>
            <person name="Schulman A.H."/>
            <person name="Timko M.P."/>
            <person name="dePamphilis C.W."/>
            <person name="Choi D."/>
            <person name="Shirasu K."/>
        </authorList>
    </citation>
    <scope>NUCLEOTIDE SEQUENCE [LARGE SCALE GENOMIC DNA]</scope>
    <source>
        <strain evidence="3">cv. UVA1</strain>
    </source>
</reference>
<proteinExistence type="predicted"/>
<feature type="transmembrane region" description="Helical" evidence="1">
    <location>
        <begin position="109"/>
        <end position="127"/>
    </location>
</feature>
<feature type="transmembrane region" description="Helical" evidence="1">
    <location>
        <begin position="47"/>
        <end position="69"/>
    </location>
</feature>
<feature type="non-terminal residue" evidence="2">
    <location>
        <position position="1"/>
    </location>
</feature>
<evidence type="ECO:0000313" key="2">
    <source>
        <dbReference type="EMBL" id="GER43755.1"/>
    </source>
</evidence>
<protein>
    <submittedName>
        <fullName evidence="2">Histone H3 K4-specific methyltransferase SET7/9family protein</fullName>
    </submittedName>
</protein>
<dbReference type="Proteomes" id="UP000325081">
    <property type="component" value="Unassembled WGS sequence"/>
</dbReference>
<keyword evidence="1" id="KW-0812">Transmembrane</keyword>
<feature type="transmembrane region" description="Helical" evidence="1">
    <location>
        <begin position="76"/>
        <end position="97"/>
    </location>
</feature>
<comment type="caution">
    <text evidence="2">The sequence shown here is derived from an EMBL/GenBank/DDBJ whole genome shotgun (WGS) entry which is preliminary data.</text>
</comment>
<keyword evidence="1" id="KW-0472">Membrane</keyword>
<keyword evidence="2" id="KW-0808">Transferase</keyword>
<organism evidence="2 3">
    <name type="scientific">Striga asiatica</name>
    <name type="common">Asiatic witchweed</name>
    <name type="synonym">Buchnera asiatica</name>
    <dbReference type="NCBI Taxonomy" id="4170"/>
    <lineage>
        <taxon>Eukaryota</taxon>
        <taxon>Viridiplantae</taxon>
        <taxon>Streptophyta</taxon>
        <taxon>Embryophyta</taxon>
        <taxon>Tracheophyta</taxon>
        <taxon>Spermatophyta</taxon>
        <taxon>Magnoliopsida</taxon>
        <taxon>eudicotyledons</taxon>
        <taxon>Gunneridae</taxon>
        <taxon>Pentapetalae</taxon>
        <taxon>asterids</taxon>
        <taxon>lamiids</taxon>
        <taxon>Lamiales</taxon>
        <taxon>Orobanchaceae</taxon>
        <taxon>Buchnereae</taxon>
        <taxon>Striga</taxon>
    </lineage>
</organism>
<name>A0A5A7QEQ0_STRAF</name>
<feature type="non-terminal residue" evidence="2">
    <location>
        <position position="136"/>
    </location>
</feature>
<dbReference type="GO" id="GO:0032259">
    <property type="term" value="P:methylation"/>
    <property type="evidence" value="ECO:0007669"/>
    <property type="project" value="UniProtKB-KW"/>
</dbReference>
<dbReference type="GO" id="GO:0008168">
    <property type="term" value="F:methyltransferase activity"/>
    <property type="evidence" value="ECO:0007669"/>
    <property type="project" value="UniProtKB-KW"/>
</dbReference>
<keyword evidence="3" id="KW-1185">Reference proteome</keyword>
<keyword evidence="2" id="KW-0489">Methyltransferase</keyword>